<evidence type="ECO:0000313" key="2">
    <source>
        <dbReference type="Proteomes" id="UP000325081"/>
    </source>
</evidence>
<organism evidence="1 2">
    <name type="scientific">Striga asiatica</name>
    <name type="common">Asiatic witchweed</name>
    <name type="synonym">Buchnera asiatica</name>
    <dbReference type="NCBI Taxonomy" id="4170"/>
    <lineage>
        <taxon>Eukaryota</taxon>
        <taxon>Viridiplantae</taxon>
        <taxon>Streptophyta</taxon>
        <taxon>Embryophyta</taxon>
        <taxon>Tracheophyta</taxon>
        <taxon>Spermatophyta</taxon>
        <taxon>Magnoliopsida</taxon>
        <taxon>eudicotyledons</taxon>
        <taxon>Gunneridae</taxon>
        <taxon>Pentapetalae</taxon>
        <taxon>asterids</taxon>
        <taxon>lamiids</taxon>
        <taxon>Lamiales</taxon>
        <taxon>Orobanchaceae</taxon>
        <taxon>Buchnereae</taxon>
        <taxon>Striga</taxon>
    </lineage>
</organism>
<keyword evidence="1" id="KW-0812">Transmembrane</keyword>
<keyword evidence="2" id="KW-1185">Reference proteome</keyword>
<dbReference type="Proteomes" id="UP000325081">
    <property type="component" value="Unassembled WGS sequence"/>
</dbReference>
<gene>
    <name evidence="1" type="ORF">STAS_20679</name>
</gene>
<dbReference type="EMBL" id="BKCP01006737">
    <property type="protein sequence ID" value="GER43812.1"/>
    <property type="molecule type" value="Genomic_DNA"/>
</dbReference>
<sequence length="103" mass="11490">MILIVAAGVDPKQQSFLICSSWFNIVQRQHDDQSMSLETKADGINLLSRKKGLRFQSLVSTMFGACLKGSEWFVVLALPAFPEVASPHNTYKNGPHQTNIRVE</sequence>
<evidence type="ECO:0000313" key="1">
    <source>
        <dbReference type="EMBL" id="GER43812.1"/>
    </source>
</evidence>
<comment type="caution">
    <text evidence="1">The sequence shown here is derived from an EMBL/GenBank/DDBJ whole genome shotgun (WGS) entry which is preliminary data.</text>
</comment>
<proteinExistence type="predicted"/>
<accession>A0A5A7QFU2</accession>
<protein>
    <submittedName>
        <fullName evidence="1">Transmembrane protein 63A</fullName>
    </submittedName>
</protein>
<dbReference type="AlphaFoldDB" id="A0A5A7QFU2"/>
<keyword evidence="1" id="KW-0472">Membrane</keyword>
<name>A0A5A7QFU2_STRAF</name>
<reference evidence="2" key="1">
    <citation type="journal article" date="2019" name="Curr. Biol.">
        <title>Genome Sequence of Striga asiatica Provides Insight into the Evolution of Plant Parasitism.</title>
        <authorList>
            <person name="Yoshida S."/>
            <person name="Kim S."/>
            <person name="Wafula E.K."/>
            <person name="Tanskanen J."/>
            <person name="Kim Y.M."/>
            <person name="Honaas L."/>
            <person name="Yang Z."/>
            <person name="Spallek T."/>
            <person name="Conn C.E."/>
            <person name="Ichihashi Y."/>
            <person name="Cheong K."/>
            <person name="Cui S."/>
            <person name="Der J.P."/>
            <person name="Gundlach H."/>
            <person name="Jiao Y."/>
            <person name="Hori C."/>
            <person name="Ishida J.K."/>
            <person name="Kasahara H."/>
            <person name="Kiba T."/>
            <person name="Kim M.S."/>
            <person name="Koo N."/>
            <person name="Laohavisit A."/>
            <person name="Lee Y.H."/>
            <person name="Lumba S."/>
            <person name="McCourt P."/>
            <person name="Mortimer J.C."/>
            <person name="Mutuku J.M."/>
            <person name="Nomura T."/>
            <person name="Sasaki-Sekimoto Y."/>
            <person name="Seto Y."/>
            <person name="Wang Y."/>
            <person name="Wakatake T."/>
            <person name="Sakakibara H."/>
            <person name="Demura T."/>
            <person name="Yamaguchi S."/>
            <person name="Yoneyama K."/>
            <person name="Manabe R.I."/>
            <person name="Nelson D.C."/>
            <person name="Schulman A.H."/>
            <person name="Timko M.P."/>
            <person name="dePamphilis C.W."/>
            <person name="Choi D."/>
            <person name="Shirasu K."/>
        </authorList>
    </citation>
    <scope>NUCLEOTIDE SEQUENCE [LARGE SCALE GENOMIC DNA]</scope>
    <source>
        <strain evidence="2">cv. UVA1</strain>
    </source>
</reference>